<comment type="caution">
    <text evidence="2">The sequence shown here is derived from an EMBL/GenBank/DDBJ whole genome shotgun (WGS) entry which is preliminary data.</text>
</comment>
<dbReference type="EMBL" id="BPLQ01010898">
    <property type="protein sequence ID" value="GIY54293.1"/>
    <property type="molecule type" value="Genomic_DNA"/>
</dbReference>
<reference evidence="2 3" key="1">
    <citation type="submission" date="2021-06" db="EMBL/GenBank/DDBJ databases">
        <title>Caerostris darwini draft genome.</title>
        <authorList>
            <person name="Kono N."/>
            <person name="Arakawa K."/>
        </authorList>
    </citation>
    <scope>NUCLEOTIDE SEQUENCE [LARGE SCALE GENOMIC DNA]</scope>
</reference>
<name>A0AAV4U918_9ARAC</name>
<gene>
    <name evidence="2" type="ORF">CDAR_523241</name>
</gene>
<feature type="region of interest" description="Disordered" evidence="1">
    <location>
        <begin position="64"/>
        <end position="85"/>
    </location>
</feature>
<evidence type="ECO:0000313" key="3">
    <source>
        <dbReference type="Proteomes" id="UP001054837"/>
    </source>
</evidence>
<evidence type="ECO:0000313" key="2">
    <source>
        <dbReference type="EMBL" id="GIY54293.1"/>
    </source>
</evidence>
<dbReference type="Proteomes" id="UP001054837">
    <property type="component" value="Unassembled WGS sequence"/>
</dbReference>
<dbReference type="AlphaFoldDB" id="A0AAV4U918"/>
<proteinExistence type="predicted"/>
<organism evidence="2 3">
    <name type="scientific">Caerostris darwini</name>
    <dbReference type="NCBI Taxonomy" id="1538125"/>
    <lineage>
        <taxon>Eukaryota</taxon>
        <taxon>Metazoa</taxon>
        <taxon>Ecdysozoa</taxon>
        <taxon>Arthropoda</taxon>
        <taxon>Chelicerata</taxon>
        <taxon>Arachnida</taxon>
        <taxon>Araneae</taxon>
        <taxon>Araneomorphae</taxon>
        <taxon>Entelegynae</taxon>
        <taxon>Araneoidea</taxon>
        <taxon>Araneidae</taxon>
        <taxon>Caerostris</taxon>
    </lineage>
</organism>
<keyword evidence="3" id="KW-1185">Reference proteome</keyword>
<accession>A0AAV4U918</accession>
<protein>
    <submittedName>
        <fullName evidence="2">Uncharacterized protein</fullName>
    </submittedName>
</protein>
<evidence type="ECO:0000256" key="1">
    <source>
        <dbReference type="SAM" id="MobiDB-lite"/>
    </source>
</evidence>
<sequence length="149" mass="16951">MVKANCQDKFNELEIVPNIANILMFELIKTAKQNRNRPNILSASDDTNLSSLFTAPTENTKEIGLSHNFEPPDRTVYPSHNRSPSEIDLSAEETTLSARLIVFSRLFVSRFTPQKNGERIDPKTQTSPLTLLCHQVPEVKSFCFHCNRF</sequence>